<evidence type="ECO:0000256" key="1">
    <source>
        <dbReference type="ARBA" id="ARBA00004148"/>
    </source>
</evidence>
<dbReference type="PANTHER" id="PTHR10555">
    <property type="entry name" value="SORTING NEXIN"/>
    <property type="match status" value="1"/>
</dbReference>
<comment type="function">
    <text evidence="7">Recruits the lipid transfer protein VPS13 to endosomal and vacuolar membranes.</text>
</comment>
<dbReference type="GO" id="GO:0005774">
    <property type="term" value="C:vacuolar membrane"/>
    <property type="evidence" value="ECO:0007669"/>
    <property type="project" value="UniProtKB-SubCell"/>
</dbReference>
<evidence type="ECO:0000256" key="8">
    <source>
        <dbReference type="ARBA" id="ARBA00033774"/>
    </source>
</evidence>
<dbReference type="STRING" id="1076935.U4LE73"/>
<feature type="compositionally biased region" description="Polar residues" evidence="10">
    <location>
        <begin position="1"/>
        <end position="18"/>
    </location>
</feature>
<dbReference type="CDD" id="cd07280">
    <property type="entry name" value="PX_YPT35"/>
    <property type="match status" value="1"/>
</dbReference>
<sequence length="207" mass="22528">MSPTPTNRTPSFPVSLSSALKRRSTTSSTVSRNSVHSVLSTTSHTSSNLGELQHLPPIPITLEDHTEIPGKLTAGLWARSAAVVDYTVVEGSGSRLGGFGGLGAGRGISRGAFVSWTCEIVTFEGAQFTVRKRYASFYQLRVALKATFPRSVQYLPALPPKSLISKFRPKFLETRRQGLSYFLESVLLNPEFAGSPIVKDFLLHSDN</sequence>
<gene>
    <name evidence="12" type="ORF">PCON_08275</name>
</gene>
<evidence type="ECO:0000256" key="4">
    <source>
        <dbReference type="ARBA" id="ARBA00022554"/>
    </source>
</evidence>
<dbReference type="AlphaFoldDB" id="U4LE73"/>
<dbReference type="Gene3D" id="3.30.1520.10">
    <property type="entry name" value="Phox-like domain"/>
    <property type="match status" value="1"/>
</dbReference>
<feature type="compositionally biased region" description="Low complexity" evidence="10">
    <location>
        <begin position="25"/>
        <end position="49"/>
    </location>
</feature>
<evidence type="ECO:0000256" key="3">
    <source>
        <dbReference type="ARBA" id="ARBA00007426"/>
    </source>
</evidence>
<protein>
    <recommendedName>
        <fullName evidence="8">Endosomal/vacuolar adapter protein YPT35</fullName>
    </recommendedName>
    <alternativeName>
        <fullName evidence="9">PX domain-containing protein YPT35</fullName>
    </alternativeName>
</protein>
<dbReference type="GO" id="GO:0010008">
    <property type="term" value="C:endosome membrane"/>
    <property type="evidence" value="ECO:0007669"/>
    <property type="project" value="UniProtKB-SubCell"/>
</dbReference>
<dbReference type="eggNOG" id="ENOG502S5IQ">
    <property type="taxonomic scope" value="Eukaryota"/>
</dbReference>
<evidence type="ECO:0000256" key="7">
    <source>
        <dbReference type="ARBA" id="ARBA00033728"/>
    </source>
</evidence>
<proteinExistence type="inferred from homology"/>
<feature type="region of interest" description="Disordered" evidence="10">
    <location>
        <begin position="1"/>
        <end position="52"/>
    </location>
</feature>
<dbReference type="OMA" id="RQGLNYF"/>
<reference evidence="12 13" key="1">
    <citation type="journal article" date="2013" name="PLoS Genet.">
        <title>The genome and development-dependent transcriptomes of Pyronema confluens: a window into fungal evolution.</title>
        <authorList>
            <person name="Traeger S."/>
            <person name="Altegoer F."/>
            <person name="Freitag M."/>
            <person name="Gabaldon T."/>
            <person name="Kempken F."/>
            <person name="Kumar A."/>
            <person name="Marcet-Houben M."/>
            <person name="Poggeler S."/>
            <person name="Stajich J.E."/>
            <person name="Nowrousian M."/>
        </authorList>
    </citation>
    <scope>NUCLEOTIDE SEQUENCE [LARGE SCALE GENOMIC DNA]</scope>
    <source>
        <strain evidence="13">CBS 100304</strain>
        <tissue evidence="12">Vegetative mycelium</tissue>
    </source>
</reference>
<keyword evidence="6" id="KW-0472">Membrane</keyword>
<dbReference type="InterPro" id="IPR036871">
    <property type="entry name" value="PX_dom_sf"/>
</dbReference>
<dbReference type="SUPFAM" id="SSF64268">
    <property type="entry name" value="PX domain"/>
    <property type="match status" value="1"/>
</dbReference>
<dbReference type="OrthoDB" id="10254720at2759"/>
<dbReference type="PROSITE" id="PS50195">
    <property type="entry name" value="PX"/>
    <property type="match status" value="1"/>
</dbReference>
<evidence type="ECO:0000256" key="6">
    <source>
        <dbReference type="ARBA" id="ARBA00023136"/>
    </source>
</evidence>
<keyword evidence="13" id="KW-1185">Reference proteome</keyword>
<evidence type="ECO:0000259" key="11">
    <source>
        <dbReference type="PROSITE" id="PS50195"/>
    </source>
</evidence>
<comment type="similarity">
    <text evidence="3">Belongs to the YPT35 family.</text>
</comment>
<organism evidence="12 13">
    <name type="scientific">Pyronema omphalodes (strain CBS 100304)</name>
    <name type="common">Pyronema confluens</name>
    <dbReference type="NCBI Taxonomy" id="1076935"/>
    <lineage>
        <taxon>Eukaryota</taxon>
        <taxon>Fungi</taxon>
        <taxon>Dikarya</taxon>
        <taxon>Ascomycota</taxon>
        <taxon>Pezizomycotina</taxon>
        <taxon>Pezizomycetes</taxon>
        <taxon>Pezizales</taxon>
        <taxon>Pyronemataceae</taxon>
        <taxon>Pyronema</taxon>
    </lineage>
</organism>
<keyword evidence="4" id="KW-0926">Vacuole</keyword>
<dbReference type="Pfam" id="PF00787">
    <property type="entry name" value="PX"/>
    <property type="match status" value="1"/>
</dbReference>
<dbReference type="PANTHER" id="PTHR10555:SF170">
    <property type="entry name" value="FI18122P1"/>
    <property type="match status" value="1"/>
</dbReference>
<keyword evidence="5" id="KW-0967">Endosome</keyword>
<evidence type="ECO:0000313" key="12">
    <source>
        <dbReference type="EMBL" id="CCX30173.1"/>
    </source>
</evidence>
<evidence type="ECO:0000256" key="2">
    <source>
        <dbReference type="ARBA" id="ARBA00004177"/>
    </source>
</evidence>
<evidence type="ECO:0000256" key="10">
    <source>
        <dbReference type="SAM" id="MobiDB-lite"/>
    </source>
</evidence>
<dbReference type="InterPro" id="IPR037917">
    <property type="entry name" value="Ypt35_PX"/>
</dbReference>
<evidence type="ECO:0000313" key="13">
    <source>
        <dbReference type="Proteomes" id="UP000018144"/>
    </source>
</evidence>
<dbReference type="GO" id="GO:0032266">
    <property type="term" value="F:phosphatidylinositol-3-phosphate binding"/>
    <property type="evidence" value="ECO:0007669"/>
    <property type="project" value="InterPro"/>
</dbReference>
<feature type="domain" description="PX" evidence="11">
    <location>
        <begin position="94"/>
        <end position="207"/>
    </location>
</feature>
<evidence type="ECO:0000256" key="9">
    <source>
        <dbReference type="ARBA" id="ARBA00033785"/>
    </source>
</evidence>
<accession>U4LE73</accession>
<dbReference type="EMBL" id="HF935427">
    <property type="protein sequence ID" value="CCX30173.1"/>
    <property type="molecule type" value="Genomic_DNA"/>
</dbReference>
<comment type="subcellular location">
    <subcellularLocation>
        <location evidence="2">Endosome</location>
    </subcellularLocation>
    <subcellularLocation>
        <location evidence="1">Vacuole membrane</location>
        <topology evidence="1">Peripheral membrane protein</topology>
    </subcellularLocation>
</comment>
<evidence type="ECO:0000256" key="5">
    <source>
        <dbReference type="ARBA" id="ARBA00022753"/>
    </source>
</evidence>
<dbReference type="Proteomes" id="UP000018144">
    <property type="component" value="Unassembled WGS sequence"/>
</dbReference>
<name>U4LE73_PYROM</name>
<dbReference type="InterPro" id="IPR001683">
    <property type="entry name" value="PX_dom"/>
</dbReference>
<dbReference type="SMART" id="SM00312">
    <property type="entry name" value="PX"/>
    <property type="match status" value="1"/>
</dbReference>